<organism evidence="2">
    <name type="scientific">Rhipicephalus pulchellus</name>
    <name type="common">Yellow backed tick</name>
    <name type="synonym">Dermacentor pulchellus</name>
    <dbReference type="NCBI Taxonomy" id="72859"/>
    <lineage>
        <taxon>Eukaryota</taxon>
        <taxon>Metazoa</taxon>
        <taxon>Ecdysozoa</taxon>
        <taxon>Arthropoda</taxon>
        <taxon>Chelicerata</taxon>
        <taxon>Arachnida</taxon>
        <taxon>Acari</taxon>
        <taxon>Parasitiformes</taxon>
        <taxon>Ixodida</taxon>
        <taxon>Ixodoidea</taxon>
        <taxon>Ixodidae</taxon>
        <taxon>Rhipicephalinae</taxon>
        <taxon>Rhipicephalus</taxon>
        <taxon>Rhipicephalus</taxon>
    </lineage>
</organism>
<reference evidence="2" key="1">
    <citation type="submission" date="2012-11" db="EMBL/GenBank/DDBJ databases">
        <authorList>
            <person name="Lucero-Rivera Y.E."/>
            <person name="Tovar-Ramirez D."/>
        </authorList>
    </citation>
    <scope>NUCLEOTIDE SEQUENCE</scope>
    <source>
        <tissue evidence="2">Salivary gland</tissue>
    </source>
</reference>
<dbReference type="EMBL" id="GACK01009436">
    <property type="protein sequence ID" value="JAA55598.1"/>
    <property type="molecule type" value="mRNA"/>
</dbReference>
<evidence type="ECO:0008006" key="3">
    <source>
        <dbReference type="Google" id="ProtNLM"/>
    </source>
</evidence>
<dbReference type="AlphaFoldDB" id="L7LXH7"/>
<proteinExistence type="evidence at transcript level"/>
<keyword evidence="1" id="KW-0732">Signal</keyword>
<sequence length="71" mass="8434">MLYIFLSFFLSLAAFNLLIEVNHTFTLEHNRLVRYAHFCMPHLYINHFATYQYSANIDTSRSRSCARLSNQ</sequence>
<feature type="chain" id="PRO_5003980867" description="Secreted peptide" evidence="1">
    <location>
        <begin position="25"/>
        <end position="71"/>
    </location>
</feature>
<accession>L7LXH7</accession>
<feature type="signal peptide" evidence="1">
    <location>
        <begin position="1"/>
        <end position="24"/>
    </location>
</feature>
<evidence type="ECO:0000313" key="2">
    <source>
        <dbReference type="EMBL" id="JAA55598.1"/>
    </source>
</evidence>
<evidence type="ECO:0000256" key="1">
    <source>
        <dbReference type="SAM" id="SignalP"/>
    </source>
</evidence>
<reference evidence="2" key="2">
    <citation type="journal article" date="2015" name="J. Proteomics">
        <title>Sexual differences in the sialomes of the zebra tick, Rhipicephalus pulchellus.</title>
        <authorList>
            <person name="Tan A.W."/>
            <person name="Francischetti I.M."/>
            <person name="Slovak M."/>
            <person name="Kini R.M."/>
            <person name="Ribeiro J.M."/>
        </authorList>
    </citation>
    <scope>NUCLEOTIDE SEQUENCE</scope>
    <source>
        <tissue evidence="2">Salivary gland</tissue>
    </source>
</reference>
<protein>
    <recommendedName>
        <fullName evidence="3">Secreted peptide</fullName>
    </recommendedName>
</protein>
<name>L7LXH7_RHIPC</name>